<dbReference type="PANTHER" id="PTHR12608:SF1">
    <property type="entry name" value="TRANSMEMBRANE PROTEIN 165"/>
    <property type="match status" value="1"/>
</dbReference>
<evidence type="ECO:0000313" key="8">
    <source>
        <dbReference type="Proteomes" id="UP000249340"/>
    </source>
</evidence>
<protein>
    <recommendedName>
        <fullName evidence="6">GDT1 family protein</fullName>
    </recommendedName>
</protein>
<proteinExistence type="inferred from homology"/>
<dbReference type="GO" id="GO:0016020">
    <property type="term" value="C:membrane"/>
    <property type="evidence" value="ECO:0007669"/>
    <property type="project" value="UniProtKB-SubCell"/>
</dbReference>
<feature type="transmembrane region" description="Helical" evidence="6">
    <location>
        <begin position="35"/>
        <end position="60"/>
    </location>
</feature>
<dbReference type="PANTHER" id="PTHR12608">
    <property type="entry name" value="TRANSMEMBRANE PROTEIN HTP-1 RELATED"/>
    <property type="match status" value="1"/>
</dbReference>
<dbReference type="Proteomes" id="UP000249340">
    <property type="component" value="Chromosome"/>
</dbReference>
<feature type="transmembrane region" description="Helical" evidence="6">
    <location>
        <begin position="139"/>
        <end position="159"/>
    </location>
</feature>
<feature type="transmembrane region" description="Helical" evidence="6">
    <location>
        <begin position="67"/>
        <end position="85"/>
    </location>
</feature>
<comment type="similarity">
    <text evidence="2 6">Belongs to the GDT1 family.</text>
</comment>
<comment type="caution">
    <text evidence="6">Lacks conserved residue(s) required for the propagation of feature annotation.</text>
</comment>
<dbReference type="EMBL" id="CP031264">
    <property type="protein sequence ID" value="AXI77351.1"/>
    <property type="molecule type" value="Genomic_DNA"/>
</dbReference>
<keyword evidence="5 6" id="KW-0472">Membrane</keyword>
<keyword evidence="3 6" id="KW-0812">Transmembrane</keyword>
<dbReference type="GO" id="GO:0046873">
    <property type="term" value="F:metal ion transmembrane transporter activity"/>
    <property type="evidence" value="ECO:0007669"/>
    <property type="project" value="InterPro"/>
</dbReference>
<evidence type="ECO:0000256" key="2">
    <source>
        <dbReference type="ARBA" id="ARBA00009190"/>
    </source>
</evidence>
<accession>A0A345SUE6</accession>
<feature type="transmembrane region" description="Helical" evidence="6">
    <location>
        <begin position="171"/>
        <end position="192"/>
    </location>
</feature>
<reference evidence="8" key="1">
    <citation type="submission" date="2018-07" db="EMBL/GenBank/DDBJ databases">
        <title>Streptacidiphilus bronchialis DSM 106435 chromosome.</title>
        <authorList>
            <person name="Batra D."/>
            <person name="Gulvik C.A."/>
        </authorList>
    </citation>
    <scope>NUCLEOTIDE SEQUENCE [LARGE SCALE GENOMIC DNA]</scope>
    <source>
        <strain evidence="8">DSM 106435</strain>
    </source>
</reference>
<evidence type="ECO:0000256" key="5">
    <source>
        <dbReference type="ARBA" id="ARBA00023136"/>
    </source>
</evidence>
<name>A0A345SUE6_9ACTN</name>
<evidence type="ECO:0000256" key="4">
    <source>
        <dbReference type="ARBA" id="ARBA00022989"/>
    </source>
</evidence>
<evidence type="ECO:0000313" key="7">
    <source>
        <dbReference type="EMBL" id="AXI77351.1"/>
    </source>
</evidence>
<evidence type="ECO:0000256" key="1">
    <source>
        <dbReference type="ARBA" id="ARBA00004141"/>
    </source>
</evidence>
<dbReference type="OrthoDB" id="5188730at2"/>
<evidence type="ECO:0000256" key="3">
    <source>
        <dbReference type="ARBA" id="ARBA00022692"/>
    </source>
</evidence>
<dbReference type="InterPro" id="IPR001727">
    <property type="entry name" value="GDT1-like"/>
</dbReference>
<dbReference type="RefSeq" id="WP_111492841.1">
    <property type="nucleotide sequence ID" value="NZ_CP031264.1"/>
</dbReference>
<gene>
    <name evidence="7" type="ORF">C7M71_007755</name>
</gene>
<organism evidence="7 8">
    <name type="scientific">Peterkaempfera bronchialis</name>
    <dbReference type="NCBI Taxonomy" id="2126346"/>
    <lineage>
        <taxon>Bacteria</taxon>
        <taxon>Bacillati</taxon>
        <taxon>Actinomycetota</taxon>
        <taxon>Actinomycetes</taxon>
        <taxon>Kitasatosporales</taxon>
        <taxon>Streptomycetaceae</taxon>
        <taxon>Peterkaempfera</taxon>
    </lineage>
</organism>
<comment type="subcellular location">
    <subcellularLocation>
        <location evidence="1 6">Membrane</location>
        <topology evidence="1 6">Multi-pass membrane protein</topology>
    </subcellularLocation>
</comment>
<dbReference type="Pfam" id="PF01169">
    <property type="entry name" value="GDT1"/>
    <property type="match status" value="2"/>
</dbReference>
<keyword evidence="4 6" id="KW-1133">Transmembrane helix</keyword>
<dbReference type="AlphaFoldDB" id="A0A345SUE6"/>
<keyword evidence="8" id="KW-1185">Reference proteome</keyword>
<dbReference type="KEGG" id="stri:C7M71_007755"/>
<evidence type="ECO:0000256" key="6">
    <source>
        <dbReference type="RuleBase" id="RU365102"/>
    </source>
</evidence>
<sequence length="194" mass="20101">MSLTIAAITFGIIFLAELPDKTALASLVLGTRYRASHVFAGIAAAFAVHVAIAVAAGSLLALLPHRWVEGVVGLLFLAGAAMLLFQREGDEDEHAAKEPSSNSFWKVAGSGFLLVLVAEFGDLTQITTANLAARYADPLSVALGSWLALCAVAAIAIVGGQKLMKHVPLRVITRVAAVVMLVMAAVSIVGAVRG</sequence>